<protein>
    <submittedName>
        <fullName evidence="2">Uncharacterized protein</fullName>
    </submittedName>
</protein>
<evidence type="ECO:0000256" key="1">
    <source>
        <dbReference type="SAM" id="SignalP"/>
    </source>
</evidence>
<reference evidence="2 3" key="1">
    <citation type="submission" date="2020-08" db="EMBL/GenBank/DDBJ databases">
        <title>Sphingobacterium sp. DN00404 isolated from aquaculture water.</title>
        <authorList>
            <person name="Zhang M."/>
        </authorList>
    </citation>
    <scope>NUCLEOTIDE SEQUENCE [LARGE SCALE GENOMIC DNA]</scope>
    <source>
        <strain evidence="2 3">KCTC 42746</strain>
    </source>
</reference>
<keyword evidence="1" id="KW-0732">Signal</keyword>
<dbReference type="EMBL" id="JACNYL010000001">
    <property type="protein sequence ID" value="MBD1420118.1"/>
    <property type="molecule type" value="Genomic_DNA"/>
</dbReference>
<feature type="signal peptide" evidence="1">
    <location>
        <begin position="1"/>
        <end position="21"/>
    </location>
</feature>
<gene>
    <name evidence="2" type="ORF">H8B21_00910</name>
</gene>
<sequence>MKKIITLLAFTAVLGITGANANSGPGDGNGGNGSVTLNVKLNPIQTLTVNSNQKVVDLEYKTKDDYLKGVASTQENHLTVFSTGGFNINVKSSSAQLTGSQDNIDASTIQITAANGTSTTLPSSGFETKALGGSGETIVTSDVGGAELNFNVTYKGKGDNEYINKYYNSESPTTVYTTTVMYEIVAK</sequence>
<accession>A0ABR7XLR3</accession>
<dbReference type="RefSeq" id="WP_190311919.1">
    <property type="nucleotide sequence ID" value="NZ_JACNYL010000001.1"/>
</dbReference>
<proteinExistence type="predicted"/>
<feature type="chain" id="PRO_5046697382" evidence="1">
    <location>
        <begin position="22"/>
        <end position="187"/>
    </location>
</feature>
<comment type="caution">
    <text evidence="2">The sequence shown here is derived from an EMBL/GenBank/DDBJ whole genome shotgun (WGS) entry which is preliminary data.</text>
</comment>
<organism evidence="2 3">
    <name type="scientific">Sphingobacterium chuzhouense</name>
    <dbReference type="NCBI Taxonomy" id="1742264"/>
    <lineage>
        <taxon>Bacteria</taxon>
        <taxon>Pseudomonadati</taxon>
        <taxon>Bacteroidota</taxon>
        <taxon>Sphingobacteriia</taxon>
        <taxon>Sphingobacteriales</taxon>
        <taxon>Sphingobacteriaceae</taxon>
        <taxon>Sphingobacterium</taxon>
    </lineage>
</organism>
<evidence type="ECO:0000313" key="2">
    <source>
        <dbReference type="EMBL" id="MBD1420118.1"/>
    </source>
</evidence>
<evidence type="ECO:0000313" key="3">
    <source>
        <dbReference type="Proteomes" id="UP000651112"/>
    </source>
</evidence>
<keyword evidence="3" id="KW-1185">Reference proteome</keyword>
<name>A0ABR7XLR3_9SPHI</name>
<dbReference type="Proteomes" id="UP000651112">
    <property type="component" value="Unassembled WGS sequence"/>
</dbReference>